<dbReference type="PANTHER" id="PTHR46193:SF18">
    <property type="entry name" value="HEXITOL PHOSPHATASE B"/>
    <property type="match status" value="1"/>
</dbReference>
<feature type="binding site" evidence="12">
    <location>
        <position position="171"/>
    </location>
    <ligand>
        <name>Mg(2+)</name>
        <dbReference type="ChEBI" id="CHEBI:18420"/>
    </ligand>
</feature>
<dbReference type="AlphaFoldDB" id="E0E247"/>
<dbReference type="CDD" id="cd02598">
    <property type="entry name" value="HAD_BPGM"/>
    <property type="match status" value="1"/>
</dbReference>
<dbReference type="RefSeq" id="WP_007788788.1">
    <property type="nucleotide sequence ID" value="NZ_ADGQ01000030.1"/>
</dbReference>
<feature type="binding site" evidence="12">
    <location>
        <position position="8"/>
    </location>
    <ligand>
        <name>Mg(2+)</name>
        <dbReference type="ChEBI" id="CHEBI:18420"/>
    </ligand>
</feature>
<dbReference type="EMBL" id="ADGQ01000030">
    <property type="protein sequence ID" value="EFM65043.1"/>
    <property type="molecule type" value="Genomic_DNA"/>
</dbReference>
<feature type="binding site" evidence="12">
    <location>
        <position position="10"/>
    </location>
    <ligand>
        <name>Mg(2+)</name>
        <dbReference type="ChEBI" id="CHEBI:18420"/>
    </ligand>
</feature>
<dbReference type="InterPro" id="IPR010972">
    <property type="entry name" value="Beta-PGM"/>
</dbReference>
<dbReference type="OrthoDB" id="9797743at2"/>
<evidence type="ECO:0000256" key="7">
    <source>
        <dbReference type="ARBA" id="ARBA00044926"/>
    </source>
</evidence>
<evidence type="ECO:0000256" key="8">
    <source>
        <dbReference type="ARBA" id="ARBA00044968"/>
    </source>
</evidence>
<comment type="caution">
    <text evidence="14">The sequence shown here is derived from an EMBL/GenBank/DDBJ whole genome shotgun (WGS) entry which is preliminary data.</text>
</comment>
<comment type="catalytic activity">
    <reaction evidence="7">
        <text>beta-D-glucose 1-phosphate = beta-D-glucose 6-phosphate</text>
        <dbReference type="Rhea" id="RHEA:20113"/>
        <dbReference type="ChEBI" id="CHEBI:57684"/>
        <dbReference type="ChEBI" id="CHEBI:58247"/>
        <dbReference type="EC" id="5.4.2.6"/>
    </reaction>
</comment>
<feature type="active site" description="Proton donor/acceptor" evidence="10">
    <location>
        <position position="10"/>
    </location>
</feature>
<keyword evidence="6" id="KW-0119">Carbohydrate metabolism</keyword>
<evidence type="ECO:0000256" key="13">
    <source>
        <dbReference type="PIRSR" id="PIRSR610972-4"/>
    </source>
</evidence>
<dbReference type="SUPFAM" id="SSF56784">
    <property type="entry name" value="HAD-like"/>
    <property type="match status" value="1"/>
</dbReference>
<feature type="binding site" evidence="11">
    <location>
        <begin position="8"/>
        <end position="10"/>
    </location>
    <ligand>
        <name>substrate</name>
    </ligand>
</feature>
<feature type="binding site" evidence="12">
    <location>
        <position position="170"/>
    </location>
    <ligand>
        <name>Mg(2+)</name>
        <dbReference type="ChEBI" id="CHEBI:18420"/>
    </ligand>
</feature>
<dbReference type="PANTHER" id="PTHR46193">
    <property type="entry name" value="6-PHOSPHOGLUCONATE PHOSPHATASE"/>
    <property type="match status" value="1"/>
</dbReference>
<dbReference type="eggNOG" id="COG0637">
    <property type="taxonomic scope" value="Bacteria"/>
</dbReference>
<evidence type="ECO:0000256" key="4">
    <source>
        <dbReference type="ARBA" id="ARBA00022842"/>
    </source>
</evidence>
<dbReference type="GO" id="GO:0005975">
    <property type="term" value="P:carbohydrate metabolic process"/>
    <property type="evidence" value="ECO:0007669"/>
    <property type="project" value="InterPro"/>
</dbReference>
<dbReference type="SFLD" id="SFLDS00003">
    <property type="entry name" value="Haloacid_Dehalogenase"/>
    <property type="match status" value="1"/>
</dbReference>
<evidence type="ECO:0000256" key="6">
    <source>
        <dbReference type="ARBA" id="ARBA00023277"/>
    </source>
</evidence>
<name>E0E247_9FIRM</name>
<feature type="binding site" evidence="11">
    <location>
        <position position="24"/>
    </location>
    <ligand>
        <name>substrate</name>
    </ligand>
</feature>
<dbReference type="SFLD" id="SFLDG01129">
    <property type="entry name" value="C1.5:_HAD__Beta-PGM__Phosphata"/>
    <property type="match status" value="1"/>
</dbReference>
<dbReference type="InterPro" id="IPR006439">
    <property type="entry name" value="HAD-SF_hydro_IA"/>
</dbReference>
<dbReference type="Gene3D" id="3.40.50.1000">
    <property type="entry name" value="HAD superfamily/HAD-like"/>
    <property type="match status" value="1"/>
</dbReference>
<keyword evidence="4 12" id="KW-0460">Magnesium</keyword>
<feature type="active site" description="Nucleophile" evidence="10">
    <location>
        <position position="8"/>
    </location>
</feature>
<dbReference type="Proteomes" id="UP000003244">
    <property type="component" value="Unassembled WGS sequence"/>
</dbReference>
<sequence>MIKGVIFDLDGVITDTAKLHYIAWKNLANSIGIDIDEEFNESLKGISRTDSLIRILEYGGVRDKYSDQDIKILTDKKNDEYVKLLEDLTKEDILPGIENFIKELRDNNIKIGLASVSKNASRILEILGLLDQVDFIADPAKVEKSKPAPDIFIESARGIGLAIDQVFGIEDSQAGVEAMRACNMRSVGIGVDADLRLETTQDLSLEKIALYFE</sequence>
<dbReference type="GO" id="GO:0008801">
    <property type="term" value="F:beta-phosphoglucomutase activity"/>
    <property type="evidence" value="ECO:0007669"/>
    <property type="project" value="UniProtKB-EC"/>
</dbReference>
<dbReference type="NCBIfam" id="TIGR02009">
    <property type="entry name" value="PGMB-YQAB-SF"/>
    <property type="match status" value="1"/>
</dbReference>
<dbReference type="STRING" id="596315.HMPREF0634_1599"/>
<dbReference type="InterPro" id="IPR010976">
    <property type="entry name" value="B-phosphoglucomutase_hydrolase"/>
</dbReference>
<accession>E0E247</accession>
<keyword evidence="2" id="KW-0597">Phosphoprotein</keyword>
<feature type="binding site" evidence="11">
    <location>
        <begin position="115"/>
        <end position="119"/>
    </location>
    <ligand>
        <name>substrate</name>
    </ligand>
</feature>
<evidence type="ECO:0000313" key="15">
    <source>
        <dbReference type="Proteomes" id="UP000003244"/>
    </source>
</evidence>
<comment type="similarity">
    <text evidence="1">Belongs to the HAD-like hydrolase superfamily. CbbY/CbbZ/Gph/YieH family.</text>
</comment>
<evidence type="ECO:0000256" key="11">
    <source>
        <dbReference type="PIRSR" id="PIRSR610972-2"/>
    </source>
</evidence>
<feature type="site" description="Important for catalytic activity and assists the phosphoryl transfer reaction to Asp8 by balancing charge and orienting the reacting groups" evidence="13">
    <location>
        <position position="115"/>
    </location>
</feature>
<dbReference type="NCBIfam" id="TIGR01990">
    <property type="entry name" value="bPGM"/>
    <property type="match status" value="1"/>
</dbReference>
<dbReference type="InterPro" id="IPR036412">
    <property type="entry name" value="HAD-like_sf"/>
</dbReference>
<keyword evidence="3 12" id="KW-0479">Metal-binding</keyword>
<evidence type="ECO:0000256" key="5">
    <source>
        <dbReference type="ARBA" id="ARBA00023235"/>
    </source>
</evidence>
<feature type="binding site" evidence="11">
    <location>
        <position position="146"/>
    </location>
    <ligand>
        <name>substrate</name>
    </ligand>
</feature>
<dbReference type="Pfam" id="PF00702">
    <property type="entry name" value="Hydrolase"/>
    <property type="match status" value="1"/>
</dbReference>
<evidence type="ECO:0000313" key="14">
    <source>
        <dbReference type="EMBL" id="EFM65043.1"/>
    </source>
</evidence>
<feature type="binding site" evidence="11">
    <location>
        <position position="77"/>
    </location>
    <ligand>
        <name>substrate</name>
    </ligand>
</feature>
<comment type="cofactor">
    <cofactor evidence="12">
        <name>Mg(2+)</name>
        <dbReference type="ChEBI" id="CHEBI:18420"/>
    </cofactor>
    <text evidence="12">Binds 2 magnesium ions per subunit.</text>
</comment>
<feature type="site" description="Important for catalytic activity and assists the phosphoryl transfer reaction to Asp8 by balancing charge and orienting the reacting groups" evidence="13">
    <location>
        <position position="146"/>
    </location>
</feature>
<dbReference type="InterPro" id="IPR023214">
    <property type="entry name" value="HAD_sf"/>
</dbReference>
<evidence type="ECO:0000256" key="10">
    <source>
        <dbReference type="PIRSR" id="PIRSR610972-1"/>
    </source>
</evidence>
<gene>
    <name evidence="14" type="primary">pgmB</name>
    <name evidence="14" type="ORF">HMPREF0634_1599</name>
</gene>
<dbReference type="GeneID" id="84800288"/>
<evidence type="ECO:0000256" key="9">
    <source>
        <dbReference type="ARBA" id="ARBA00044991"/>
    </source>
</evidence>
<dbReference type="InterPro" id="IPR051600">
    <property type="entry name" value="Beta-PGM-like"/>
</dbReference>
<reference evidence="14 15" key="1">
    <citation type="submission" date="2010-08" db="EMBL/GenBank/DDBJ databases">
        <authorList>
            <person name="Harkins D.M."/>
            <person name="Madupu R."/>
            <person name="Durkin A.S."/>
            <person name="Torralba M."/>
            <person name="Methe B."/>
            <person name="Sutton G.G."/>
            <person name="Nelson K.E."/>
        </authorList>
    </citation>
    <scope>NUCLEOTIDE SEQUENCE [LARGE SCALE GENOMIC DNA]</scope>
    <source>
        <strain evidence="14 15">DSM 17678</strain>
    </source>
</reference>
<dbReference type="InterPro" id="IPR023198">
    <property type="entry name" value="PGP-like_dom2"/>
</dbReference>
<keyword evidence="5 14" id="KW-0413">Isomerase</keyword>
<organism evidence="14 15">
    <name type="scientific">Peptostreptococcus stomatis DSM 17678</name>
    <dbReference type="NCBI Taxonomy" id="596315"/>
    <lineage>
        <taxon>Bacteria</taxon>
        <taxon>Bacillati</taxon>
        <taxon>Bacillota</taxon>
        <taxon>Clostridia</taxon>
        <taxon>Peptostreptococcales</taxon>
        <taxon>Peptostreptococcaceae</taxon>
        <taxon>Peptostreptococcus</taxon>
    </lineage>
</organism>
<evidence type="ECO:0000256" key="12">
    <source>
        <dbReference type="PIRSR" id="PIRSR610972-3"/>
    </source>
</evidence>
<evidence type="ECO:0000256" key="2">
    <source>
        <dbReference type="ARBA" id="ARBA00022553"/>
    </source>
</evidence>
<protein>
    <recommendedName>
        <fullName evidence="9">Beta-phosphoglucomutase</fullName>
        <ecNumber evidence="8">5.4.2.6</ecNumber>
    </recommendedName>
</protein>
<proteinExistence type="inferred from homology"/>
<dbReference type="GO" id="GO:0000287">
    <property type="term" value="F:magnesium ion binding"/>
    <property type="evidence" value="ECO:0007669"/>
    <property type="project" value="InterPro"/>
</dbReference>
<feature type="binding site" evidence="11">
    <location>
        <position position="51"/>
    </location>
    <ligand>
        <name>substrate</name>
    </ligand>
</feature>
<dbReference type="Gene3D" id="1.10.150.240">
    <property type="entry name" value="Putative phosphatase, domain 2"/>
    <property type="match status" value="1"/>
</dbReference>
<feature type="binding site" evidence="11">
    <location>
        <begin position="43"/>
        <end position="48"/>
    </location>
    <ligand>
        <name>substrate</name>
    </ligand>
</feature>
<evidence type="ECO:0000256" key="3">
    <source>
        <dbReference type="ARBA" id="ARBA00022723"/>
    </source>
</evidence>
<evidence type="ECO:0000256" key="1">
    <source>
        <dbReference type="ARBA" id="ARBA00006171"/>
    </source>
</evidence>
<dbReference type="EC" id="5.4.2.6" evidence="8"/>
<dbReference type="NCBIfam" id="TIGR01509">
    <property type="entry name" value="HAD-SF-IA-v3"/>
    <property type="match status" value="1"/>
</dbReference>
<keyword evidence="15" id="KW-1185">Reference proteome</keyword>